<dbReference type="EMBL" id="CP074694">
    <property type="protein sequence ID" value="QVL30298.1"/>
    <property type="molecule type" value="Genomic_DNA"/>
</dbReference>
<evidence type="ECO:0000256" key="4">
    <source>
        <dbReference type="ARBA" id="ARBA00022840"/>
    </source>
</evidence>
<dbReference type="PROSITE" id="PS50294">
    <property type="entry name" value="WD_REPEATS_REGION"/>
    <property type="match status" value="3"/>
</dbReference>
<dbReference type="InterPro" id="IPR008271">
    <property type="entry name" value="Ser/Thr_kinase_AS"/>
</dbReference>
<feature type="repeat" description="WD" evidence="5">
    <location>
        <begin position="788"/>
        <end position="829"/>
    </location>
</feature>
<dbReference type="InterPro" id="IPR000719">
    <property type="entry name" value="Prot_kinase_dom"/>
</dbReference>
<keyword evidence="7" id="KW-0812">Transmembrane</keyword>
<keyword evidence="9" id="KW-0418">Kinase</keyword>
<dbReference type="PROSITE" id="PS50082">
    <property type="entry name" value="WD_REPEATS_2"/>
    <property type="match status" value="6"/>
</dbReference>
<dbReference type="KEGG" id="tsph:KIH39_15710"/>
<feature type="binding site" evidence="6">
    <location>
        <position position="194"/>
    </location>
    <ligand>
        <name>ATP</name>
        <dbReference type="ChEBI" id="CHEBI:30616"/>
    </ligand>
</feature>
<evidence type="ECO:0000256" key="6">
    <source>
        <dbReference type="PROSITE-ProRule" id="PRU10141"/>
    </source>
</evidence>
<dbReference type="SMART" id="SM00220">
    <property type="entry name" value="S_TKc"/>
    <property type="match status" value="1"/>
</dbReference>
<dbReference type="InterPro" id="IPR015943">
    <property type="entry name" value="WD40/YVTN_repeat-like_dom_sf"/>
</dbReference>
<evidence type="ECO:0000313" key="9">
    <source>
        <dbReference type="EMBL" id="QVL30298.1"/>
    </source>
</evidence>
<keyword evidence="1 5" id="KW-0853">WD repeat</keyword>
<feature type="repeat" description="WD" evidence="5">
    <location>
        <begin position="1062"/>
        <end position="1096"/>
    </location>
</feature>
<evidence type="ECO:0000259" key="8">
    <source>
        <dbReference type="PROSITE" id="PS50011"/>
    </source>
</evidence>
<dbReference type="SUPFAM" id="SSF69322">
    <property type="entry name" value="Tricorn protease domain 2"/>
    <property type="match status" value="1"/>
</dbReference>
<evidence type="ECO:0000313" key="10">
    <source>
        <dbReference type="Proteomes" id="UP000676194"/>
    </source>
</evidence>
<feature type="repeat" description="WD" evidence="5">
    <location>
        <begin position="572"/>
        <end position="613"/>
    </location>
</feature>
<dbReference type="Pfam" id="PF00400">
    <property type="entry name" value="WD40"/>
    <property type="match status" value="6"/>
</dbReference>
<accession>A0A8E6B1T3</accession>
<feature type="transmembrane region" description="Helical" evidence="7">
    <location>
        <begin position="452"/>
        <end position="476"/>
    </location>
</feature>
<dbReference type="InterPro" id="IPR001680">
    <property type="entry name" value="WD40_rpt"/>
</dbReference>
<dbReference type="PANTHER" id="PTHR22847:SF637">
    <property type="entry name" value="WD REPEAT DOMAIN 5B"/>
    <property type="match status" value="1"/>
</dbReference>
<dbReference type="Gene3D" id="2.130.10.10">
    <property type="entry name" value="YVTN repeat-like/Quinoprotein amine dehydrogenase"/>
    <property type="match status" value="4"/>
</dbReference>
<dbReference type="GO" id="GO:0004672">
    <property type="term" value="F:protein kinase activity"/>
    <property type="evidence" value="ECO:0007669"/>
    <property type="project" value="InterPro"/>
</dbReference>
<dbReference type="PROSITE" id="PS00678">
    <property type="entry name" value="WD_REPEATS_1"/>
    <property type="match status" value="1"/>
</dbReference>
<dbReference type="GO" id="GO:0005524">
    <property type="term" value="F:ATP binding"/>
    <property type="evidence" value="ECO:0007669"/>
    <property type="project" value="UniProtKB-UniRule"/>
</dbReference>
<dbReference type="InterPro" id="IPR036322">
    <property type="entry name" value="WD40_repeat_dom_sf"/>
</dbReference>
<organism evidence="9 10">
    <name type="scientific">Telmatocola sphagniphila</name>
    <dbReference type="NCBI Taxonomy" id="1123043"/>
    <lineage>
        <taxon>Bacteria</taxon>
        <taxon>Pseudomonadati</taxon>
        <taxon>Planctomycetota</taxon>
        <taxon>Planctomycetia</taxon>
        <taxon>Gemmatales</taxon>
        <taxon>Gemmataceae</taxon>
    </lineage>
</organism>
<evidence type="ECO:0000256" key="7">
    <source>
        <dbReference type="SAM" id="Phobius"/>
    </source>
</evidence>
<dbReference type="PROSITE" id="PS00108">
    <property type="entry name" value="PROTEIN_KINASE_ST"/>
    <property type="match status" value="1"/>
</dbReference>
<feature type="repeat" description="WD" evidence="5">
    <location>
        <begin position="1014"/>
        <end position="1046"/>
    </location>
</feature>
<keyword evidence="9" id="KW-0808">Transferase</keyword>
<dbReference type="PROSITE" id="PS00107">
    <property type="entry name" value="PROTEIN_KINASE_ATP"/>
    <property type="match status" value="1"/>
</dbReference>
<dbReference type="Gene3D" id="3.30.200.20">
    <property type="entry name" value="Phosphorylase Kinase, domain 1"/>
    <property type="match status" value="1"/>
</dbReference>
<dbReference type="Proteomes" id="UP000676194">
    <property type="component" value="Chromosome"/>
</dbReference>
<reference evidence="9" key="1">
    <citation type="submission" date="2021-05" db="EMBL/GenBank/DDBJ databases">
        <title>Complete genome sequence of the cellulolytic planctomycete Telmatocola sphagniphila SP2T and characterization of the first cellulase from planctomycetes.</title>
        <authorList>
            <person name="Rakitin A.L."/>
            <person name="Beletsky A.V."/>
            <person name="Naumoff D.G."/>
            <person name="Kulichevskaya I.S."/>
            <person name="Mardanov A.V."/>
            <person name="Ravin N.V."/>
            <person name="Dedysh S.N."/>
        </authorList>
    </citation>
    <scope>NUCLEOTIDE SEQUENCE</scope>
    <source>
        <strain evidence="9">SP2T</strain>
    </source>
</reference>
<dbReference type="CDD" id="cd14014">
    <property type="entry name" value="STKc_PknB_like"/>
    <property type="match status" value="1"/>
</dbReference>
<dbReference type="InterPro" id="IPR011047">
    <property type="entry name" value="Quinoprotein_ADH-like_sf"/>
</dbReference>
<feature type="repeat" description="WD" evidence="5">
    <location>
        <begin position="1178"/>
        <end position="1211"/>
    </location>
</feature>
<keyword evidence="10" id="KW-1185">Reference proteome</keyword>
<dbReference type="Pfam" id="PF00069">
    <property type="entry name" value="Pkinase"/>
    <property type="match status" value="1"/>
</dbReference>
<keyword evidence="3 6" id="KW-0547">Nucleotide-binding</keyword>
<dbReference type="Gene3D" id="1.10.510.10">
    <property type="entry name" value="Transferase(Phosphotransferase) domain 1"/>
    <property type="match status" value="1"/>
</dbReference>
<sequence length="1396" mass="154369">MQQDADFRTLDEDAVRKFERSWIQGIIEALEKYLPEANSPLYLPTLEELVLVDMEFRWKRSGQADASCESVEANPKVEDYLHRFPSLNQPLICRRLIHQEYRVRRQFSTRPEFEEYCHRFPDFVSTLQDLASESVLETWVSAHTNQLKSDSPNADSQKLESFGNYEVFEEIGRGGMGVVYRARQLRPNRIVALKMLLRSNRAISDGLDRFRSEAEAVGRLSHPNIVQVFEAGDHDGLPFFTLEYCEGGSLAEKLSGVPQPPLTAASLVVVLAQAIQSAHDRGILHRDLKPANVLFAADGTPKVTDFGLAKLIDQDGGQTHTGTVIGTPSYMAPEQALGEAKRVGPPADIYALGAILYEVLTGRPPFRGATILETLDQVRSREPVSVRELNPAVPKDLETICLKCLNKEPGNRYGSGTELAEDLNRYLSGETIYARPAGRIEKFGRWCRRDPYLAATGAFAIVAMIGAMIASLAYAFEQSRSAKEQKLATESLRQEKQLTEIARERASHFTSLSARLAAERGQSFGEKRDAALALLWYGRSLEMASPDDDDLQWFVRTNLSAWLQQVQPLKANYPHGHKVTLALFSPDGKTVVTGGFDGTARLWQIDTGETIGRMQMQHPIVLASFSSDNKRIVTTGQELVTETGTTQVWDARTGLPIGPLVRHNLLTKAILSPDGRKILFKRQNTKVDWLQCRDVESDQVILDLQDPEITIFDQNFSPDGKRILVTGREGEVRLYDAFSGKLLKNTRPFTKPVSHSVFSGDGKLIICSSIDGTVRLLDALTLEPFGETMVHDFKVLYVFLSPNDNILMTYGLGKVIRLWDAHSGKPFSTASLSLDAPIGLARFSADSKSILTTCTDKTAQIWDPASGERLGPALNFRGQLGDITNYSNSQFRILSFDGSSVQLWELDAREVAGHLPCAEIVEALKYSTDGKIAITAGRSGIQRWNTSTQERIGDPLGYKSGDIVRCLAINPKDNAILAGTSGGEIKCWNLASGQQLNPISSVVNDKTNTMATGKFKHSSPILGLSISPDGRKILTSCQDRSAYLWDKNRPDTPERILSKQGVFGVDFSPDGVTFATAGIDGNAQIWNKHTGEVIGKPLEHGNSVWSCRFSPDGKTLLTTSNSAAYLWKVSNGQSITLSYSGVSVVQEFSPDGRIVLVGSAGGEMFLFEAINGKPIGPVLRHPDRIFSGAFSPDQRILLTGCADQKTRIWEVPHPVEGEVEKVVLWSQILTGCELDNTGEVHILAAEDWESRRKRLVDLGGLLVSLPRNKSAKLDNADFSNPSGIWEGWYKNSLRTSQGMSETKSKIIIRWDGKKGTGDWDGYSIQNMERIKNPDGSPGNEYVWTHSNGGKFYKVSIVPREVHDFQVTSLFIAYKVTDGKGEALYDGQGYFNVTANK</sequence>
<evidence type="ECO:0000256" key="3">
    <source>
        <dbReference type="ARBA" id="ARBA00022741"/>
    </source>
</evidence>
<dbReference type="CDD" id="cd00200">
    <property type="entry name" value="WD40"/>
    <property type="match status" value="2"/>
</dbReference>
<gene>
    <name evidence="9" type="ORF">KIH39_15710</name>
</gene>
<dbReference type="PANTHER" id="PTHR22847">
    <property type="entry name" value="WD40 REPEAT PROTEIN"/>
    <property type="match status" value="1"/>
</dbReference>
<dbReference type="RefSeq" id="WP_213494175.1">
    <property type="nucleotide sequence ID" value="NZ_CP074694.1"/>
</dbReference>
<evidence type="ECO:0000256" key="2">
    <source>
        <dbReference type="ARBA" id="ARBA00022737"/>
    </source>
</evidence>
<dbReference type="SUPFAM" id="SSF50998">
    <property type="entry name" value="Quinoprotein alcohol dehydrogenase-like"/>
    <property type="match status" value="1"/>
</dbReference>
<dbReference type="PROSITE" id="PS50011">
    <property type="entry name" value="PROTEIN_KINASE_DOM"/>
    <property type="match status" value="1"/>
</dbReference>
<dbReference type="SUPFAM" id="SSF56112">
    <property type="entry name" value="Protein kinase-like (PK-like)"/>
    <property type="match status" value="1"/>
</dbReference>
<dbReference type="InterPro" id="IPR019775">
    <property type="entry name" value="WD40_repeat_CS"/>
</dbReference>
<evidence type="ECO:0000256" key="5">
    <source>
        <dbReference type="PROSITE-ProRule" id="PRU00221"/>
    </source>
</evidence>
<keyword evidence="2" id="KW-0677">Repeat</keyword>
<keyword evidence="4 6" id="KW-0067">ATP-binding</keyword>
<keyword evidence="7" id="KW-0472">Membrane</keyword>
<feature type="domain" description="Protein kinase" evidence="8">
    <location>
        <begin position="165"/>
        <end position="427"/>
    </location>
</feature>
<proteinExistence type="predicted"/>
<dbReference type="SUPFAM" id="SSF50978">
    <property type="entry name" value="WD40 repeat-like"/>
    <property type="match status" value="1"/>
</dbReference>
<keyword evidence="7" id="KW-1133">Transmembrane helix</keyword>
<feature type="repeat" description="WD" evidence="5">
    <location>
        <begin position="964"/>
        <end position="998"/>
    </location>
</feature>
<dbReference type="InterPro" id="IPR017441">
    <property type="entry name" value="Protein_kinase_ATP_BS"/>
</dbReference>
<name>A0A8E6B1T3_9BACT</name>
<evidence type="ECO:0000256" key="1">
    <source>
        <dbReference type="ARBA" id="ARBA00022574"/>
    </source>
</evidence>
<dbReference type="SMART" id="SM00320">
    <property type="entry name" value="WD40"/>
    <property type="match status" value="13"/>
</dbReference>
<protein>
    <submittedName>
        <fullName evidence="9">Protein kinase</fullName>
    </submittedName>
</protein>
<dbReference type="InterPro" id="IPR011009">
    <property type="entry name" value="Kinase-like_dom_sf"/>
</dbReference>